<dbReference type="PROSITE" id="PS51186">
    <property type="entry name" value="GNAT"/>
    <property type="match status" value="1"/>
</dbReference>
<organism evidence="3 4">
    <name type="scientific">Chitinophaga silvisoli</name>
    <dbReference type="NCBI Taxonomy" id="2291814"/>
    <lineage>
        <taxon>Bacteria</taxon>
        <taxon>Pseudomonadati</taxon>
        <taxon>Bacteroidota</taxon>
        <taxon>Chitinophagia</taxon>
        <taxon>Chitinophagales</taxon>
        <taxon>Chitinophagaceae</taxon>
        <taxon>Chitinophaga</taxon>
    </lineage>
</organism>
<feature type="transmembrane region" description="Helical" evidence="1">
    <location>
        <begin position="6"/>
        <end position="28"/>
    </location>
</feature>
<gene>
    <name evidence="3" type="ORF">DXN04_04530</name>
</gene>
<dbReference type="Pfam" id="PF08445">
    <property type="entry name" value="FR47"/>
    <property type="match status" value="1"/>
</dbReference>
<dbReference type="InterPro" id="IPR027365">
    <property type="entry name" value="GNAT_acetyltra_YdfB-like"/>
</dbReference>
<dbReference type="EMBL" id="QTJV01000001">
    <property type="protein sequence ID" value="RFM36771.1"/>
    <property type="molecule type" value="Genomic_DNA"/>
</dbReference>
<evidence type="ECO:0000256" key="1">
    <source>
        <dbReference type="SAM" id="Phobius"/>
    </source>
</evidence>
<evidence type="ECO:0000313" key="3">
    <source>
        <dbReference type="EMBL" id="RFM36771.1"/>
    </source>
</evidence>
<evidence type="ECO:0000313" key="4">
    <source>
        <dbReference type="Proteomes" id="UP000261174"/>
    </source>
</evidence>
<dbReference type="InterPro" id="IPR016181">
    <property type="entry name" value="Acyl_CoA_acyltransferase"/>
</dbReference>
<keyword evidence="3" id="KW-0808">Transferase</keyword>
<dbReference type="CDD" id="cd04301">
    <property type="entry name" value="NAT_SF"/>
    <property type="match status" value="1"/>
</dbReference>
<evidence type="ECO:0000259" key="2">
    <source>
        <dbReference type="PROSITE" id="PS51186"/>
    </source>
</evidence>
<dbReference type="AlphaFoldDB" id="A0A3E1P9C9"/>
<keyword evidence="1" id="KW-1133">Transmembrane helix</keyword>
<sequence>MLKEFIRIILLFGTTSFILVQPSFYFLVHSLFIFDTSSFYLWHSIYGSLTMTTLDNPVWHALQTVHRTLAQGTASVQRYKAGVLQVMGAEHPETAPYNELLDWLTVGEKMFTVGDVPVLPDNWRYIMQVDCLQMICGQKADVPNTDVVKLEDKNLADMLTLINISLPGFFHEQTPLLGDYFGIFQEGRLVAMAGERMRLQGYTEVSAVATHPEFTGRGYAQQLVAHVVAKNLDAGIIPFLHVTATNERAVKVYEKLGFKTRRRVSFTQFELLSKVVL</sequence>
<dbReference type="PANTHER" id="PTHR31143">
    <property type="match status" value="1"/>
</dbReference>
<keyword evidence="1" id="KW-0812">Transmembrane</keyword>
<proteinExistence type="predicted"/>
<comment type="caution">
    <text evidence="3">The sequence shown here is derived from an EMBL/GenBank/DDBJ whole genome shotgun (WGS) entry which is preliminary data.</text>
</comment>
<dbReference type="Proteomes" id="UP000261174">
    <property type="component" value="Unassembled WGS sequence"/>
</dbReference>
<dbReference type="InterPro" id="IPR013653">
    <property type="entry name" value="GCN5-like_dom"/>
</dbReference>
<keyword evidence="4" id="KW-1185">Reference proteome</keyword>
<name>A0A3E1P9C9_9BACT</name>
<accession>A0A3E1P9C9</accession>
<dbReference type="GO" id="GO:0016747">
    <property type="term" value="F:acyltransferase activity, transferring groups other than amino-acyl groups"/>
    <property type="evidence" value="ECO:0007669"/>
    <property type="project" value="InterPro"/>
</dbReference>
<keyword evidence="1" id="KW-0472">Membrane</keyword>
<dbReference type="SUPFAM" id="SSF55729">
    <property type="entry name" value="Acyl-CoA N-acyltransferases (Nat)"/>
    <property type="match status" value="1"/>
</dbReference>
<feature type="domain" description="N-acetyltransferase" evidence="2">
    <location>
        <begin position="145"/>
        <end position="277"/>
    </location>
</feature>
<protein>
    <submittedName>
        <fullName evidence="3">GNAT family N-acetyltransferase</fullName>
    </submittedName>
</protein>
<dbReference type="Gene3D" id="3.40.630.30">
    <property type="match status" value="1"/>
</dbReference>
<reference evidence="3 4" key="1">
    <citation type="submission" date="2018-08" db="EMBL/GenBank/DDBJ databases">
        <title>Chitinophaga sp. K20C18050901, a novel bacterium isolated from forest soil.</title>
        <authorList>
            <person name="Wang C."/>
        </authorList>
    </citation>
    <scope>NUCLEOTIDE SEQUENCE [LARGE SCALE GENOMIC DNA]</scope>
    <source>
        <strain evidence="3 4">K20C18050901</strain>
    </source>
</reference>
<dbReference type="InterPro" id="IPR000182">
    <property type="entry name" value="GNAT_dom"/>
</dbReference>
<dbReference type="PANTHER" id="PTHR31143:SF2">
    <property type="entry name" value="FR47-LIKE DOMAIN-CONTAINING PROTEIN-RELATED"/>
    <property type="match status" value="1"/>
</dbReference>